<comment type="cofactor">
    <cofactor evidence="9">
        <name>Mg(2+)</name>
        <dbReference type="ChEBI" id="CHEBI:18420"/>
    </cofactor>
    <text evidence="9">Binds 1 Mg(2+) ion per subunit.</text>
</comment>
<evidence type="ECO:0000256" key="5">
    <source>
        <dbReference type="ARBA" id="ARBA00022977"/>
    </source>
</evidence>
<evidence type="ECO:0000256" key="1">
    <source>
        <dbReference type="ARBA" id="ARBA00005165"/>
    </source>
</evidence>
<keyword evidence="4 9" id="KW-0460">Magnesium</keyword>
<dbReference type="UniPathway" id="UPA00060">
    <property type="reaction ID" value="UER00141"/>
</dbReference>
<comment type="similarity">
    <text evidence="9 10">Belongs to the thiamine-phosphate synthase family.</text>
</comment>
<gene>
    <name evidence="9 13" type="primary">thiE</name>
    <name evidence="13" type="ORF">BN112_4014</name>
</gene>
<feature type="binding site" evidence="9">
    <location>
        <position position="140"/>
    </location>
    <ligand>
        <name>4-amino-2-methyl-5-(diphosphooxymethyl)pyrimidine</name>
        <dbReference type="ChEBI" id="CHEBI:57841"/>
    </ligand>
</feature>
<feature type="binding site" evidence="9">
    <location>
        <begin position="39"/>
        <end position="43"/>
    </location>
    <ligand>
        <name>4-amino-2-methyl-5-(diphosphooxymethyl)pyrimidine</name>
        <dbReference type="ChEBI" id="CHEBI:57841"/>
    </ligand>
</feature>
<feature type="binding site" evidence="9">
    <location>
        <position position="71"/>
    </location>
    <ligand>
        <name>4-amino-2-methyl-5-(diphosphooxymethyl)pyrimidine</name>
        <dbReference type="ChEBI" id="CHEBI:57841"/>
    </ligand>
</feature>
<dbReference type="GeneID" id="56477093"/>
<comment type="function">
    <text evidence="9">Condenses 4-methyl-5-(beta-hydroxyethyl)thiazole monophosphate (THZ-P) and 2-methyl-4-amino-5-hydroxymethyl pyrimidine pyrophosphate (HMP-PP) to form thiamine monophosphate (TMP).</text>
</comment>
<feature type="binding site" evidence="9">
    <location>
        <begin position="137"/>
        <end position="139"/>
    </location>
    <ligand>
        <name>2-[(2R,5Z)-2-carboxy-4-methylthiazol-5(2H)-ylidene]ethyl phosphate</name>
        <dbReference type="ChEBI" id="CHEBI:62899"/>
    </ligand>
</feature>
<evidence type="ECO:0000256" key="11">
    <source>
        <dbReference type="RuleBase" id="RU004253"/>
    </source>
</evidence>
<evidence type="ECO:0000313" key="14">
    <source>
        <dbReference type="Proteomes" id="UP000007564"/>
    </source>
</evidence>
<evidence type="ECO:0000256" key="6">
    <source>
        <dbReference type="ARBA" id="ARBA00047334"/>
    </source>
</evidence>
<dbReference type="GO" id="GO:0004789">
    <property type="term" value="F:thiamine-phosphate diphosphorylase activity"/>
    <property type="evidence" value="ECO:0007669"/>
    <property type="project" value="UniProtKB-UniRule"/>
</dbReference>
<dbReference type="CDD" id="cd00564">
    <property type="entry name" value="TMP_TenI"/>
    <property type="match status" value="1"/>
</dbReference>
<dbReference type="HAMAP" id="MF_00097">
    <property type="entry name" value="TMP_synthase"/>
    <property type="match status" value="1"/>
</dbReference>
<dbReference type="HOGENOM" id="CLU_018272_3_1_4"/>
<dbReference type="SUPFAM" id="SSF51391">
    <property type="entry name" value="Thiamin phosphate synthase"/>
    <property type="match status" value="1"/>
</dbReference>
<evidence type="ECO:0000256" key="3">
    <source>
        <dbReference type="ARBA" id="ARBA00022723"/>
    </source>
</evidence>
<feature type="domain" description="Thiamine phosphate synthase/TenI" evidence="12">
    <location>
        <begin position="10"/>
        <end position="196"/>
    </location>
</feature>
<dbReference type="EC" id="2.5.1.3" evidence="9"/>
<evidence type="ECO:0000256" key="4">
    <source>
        <dbReference type="ARBA" id="ARBA00022842"/>
    </source>
</evidence>
<dbReference type="EMBL" id="HE965806">
    <property type="protein sequence ID" value="CCJ55928.1"/>
    <property type="molecule type" value="Genomic_DNA"/>
</dbReference>
<dbReference type="InterPro" id="IPR013785">
    <property type="entry name" value="Aldolase_TIM"/>
</dbReference>
<dbReference type="RefSeq" id="WP_015064930.1">
    <property type="nucleotide sequence ID" value="NC_019382.1"/>
</dbReference>
<dbReference type="PANTHER" id="PTHR20857">
    <property type="entry name" value="THIAMINE-PHOSPHATE PYROPHOSPHORYLASE"/>
    <property type="match status" value="1"/>
</dbReference>
<organism evidence="13 14">
    <name type="scientific">Bordetella bronchiseptica 253</name>
    <dbReference type="NCBI Taxonomy" id="568707"/>
    <lineage>
        <taxon>Bacteria</taxon>
        <taxon>Pseudomonadati</taxon>
        <taxon>Pseudomonadota</taxon>
        <taxon>Betaproteobacteria</taxon>
        <taxon>Burkholderiales</taxon>
        <taxon>Alcaligenaceae</taxon>
        <taxon>Bordetella</taxon>
    </lineage>
</organism>
<evidence type="ECO:0000259" key="12">
    <source>
        <dbReference type="Pfam" id="PF02581"/>
    </source>
</evidence>
<dbReference type="NCBIfam" id="TIGR00693">
    <property type="entry name" value="thiE"/>
    <property type="match status" value="1"/>
</dbReference>
<dbReference type="InterPro" id="IPR034291">
    <property type="entry name" value="TMP_synthase"/>
</dbReference>
<comment type="catalytic activity">
    <reaction evidence="6 9 10">
        <text>4-methyl-5-(2-phosphooxyethyl)-thiazole + 4-amino-2-methyl-5-(diphosphooxymethyl)pyrimidine + H(+) = thiamine phosphate + diphosphate</text>
        <dbReference type="Rhea" id="RHEA:22328"/>
        <dbReference type="ChEBI" id="CHEBI:15378"/>
        <dbReference type="ChEBI" id="CHEBI:33019"/>
        <dbReference type="ChEBI" id="CHEBI:37575"/>
        <dbReference type="ChEBI" id="CHEBI:57841"/>
        <dbReference type="ChEBI" id="CHEBI:58296"/>
        <dbReference type="EC" id="2.5.1.3"/>
    </reaction>
</comment>
<name>A0A0C6PBC1_BORBO</name>
<feature type="binding site" evidence="9">
    <location>
        <position position="91"/>
    </location>
    <ligand>
        <name>Mg(2+)</name>
        <dbReference type="ChEBI" id="CHEBI:18420"/>
    </ligand>
</feature>
<dbReference type="GO" id="GO:0005737">
    <property type="term" value="C:cytoplasm"/>
    <property type="evidence" value="ECO:0007669"/>
    <property type="project" value="TreeGrafter"/>
</dbReference>
<dbReference type="PANTHER" id="PTHR20857:SF15">
    <property type="entry name" value="THIAMINE-PHOSPHATE SYNTHASE"/>
    <property type="match status" value="1"/>
</dbReference>
<comment type="catalytic activity">
    <reaction evidence="7 9 10">
        <text>2-(2-carboxy-4-methylthiazol-5-yl)ethyl phosphate + 4-amino-2-methyl-5-(diphosphooxymethyl)pyrimidine + 2 H(+) = thiamine phosphate + CO2 + diphosphate</text>
        <dbReference type="Rhea" id="RHEA:47848"/>
        <dbReference type="ChEBI" id="CHEBI:15378"/>
        <dbReference type="ChEBI" id="CHEBI:16526"/>
        <dbReference type="ChEBI" id="CHEBI:33019"/>
        <dbReference type="ChEBI" id="CHEBI:37575"/>
        <dbReference type="ChEBI" id="CHEBI:57841"/>
        <dbReference type="ChEBI" id="CHEBI:62890"/>
        <dbReference type="EC" id="2.5.1.3"/>
    </reaction>
</comment>
<evidence type="ECO:0000256" key="8">
    <source>
        <dbReference type="ARBA" id="ARBA00047883"/>
    </source>
</evidence>
<proteinExistence type="inferred from homology"/>
<evidence type="ECO:0000256" key="2">
    <source>
        <dbReference type="ARBA" id="ARBA00022679"/>
    </source>
</evidence>
<dbReference type="Pfam" id="PF02581">
    <property type="entry name" value="TMP-TENI"/>
    <property type="match status" value="1"/>
</dbReference>
<dbReference type="GO" id="GO:0000287">
    <property type="term" value="F:magnesium ion binding"/>
    <property type="evidence" value="ECO:0007669"/>
    <property type="project" value="UniProtKB-UniRule"/>
</dbReference>
<dbReference type="Gene3D" id="3.20.20.70">
    <property type="entry name" value="Aldolase class I"/>
    <property type="match status" value="1"/>
</dbReference>
<feature type="binding site" evidence="9">
    <location>
        <position position="173"/>
    </location>
    <ligand>
        <name>2-[(2R,5Z)-2-carboxy-4-methylthiazol-5(2H)-ylidene]ethyl phosphate</name>
        <dbReference type="ChEBI" id="CHEBI:62899"/>
    </ligand>
</feature>
<sequence length="217" mass="22373">MKTLRFPAGLYGITPEWDDTDRLLAAVRAAAAGGMTALQLRRKLADERLRATQARALAPLCRELGVVFLVNDHWKLALDVGADGAHLGRDDADPATVRAQAGAGLLLGVSCYNDLRRADALLAAGADYVAFGTVFASPTKPEAVHAPLQTLTEARARVLACPAPRPAVVAIGGITPANVSQVAQAGADSAAVISGLFEAPDIQAAARACAAAFSVNP</sequence>
<dbReference type="KEGG" id="bbh:BN112_4014"/>
<keyword evidence="3 9" id="KW-0479">Metal-binding</keyword>
<dbReference type="Proteomes" id="UP000007564">
    <property type="component" value="Chromosome"/>
</dbReference>
<dbReference type="OrthoDB" id="9810880at2"/>
<reference evidence="13 14" key="1">
    <citation type="journal article" date="2012" name="BMC Genomics">
        <title>Comparative genomics of the classical Bordetella subspecies: the evolution and exchange of virulence-associated diversity amongst closely related pathogens.</title>
        <authorList>
            <person name="Park J."/>
            <person name="Zhang Y."/>
            <person name="Buboltz A.M."/>
            <person name="Zhang X."/>
            <person name="Schuster S.C."/>
            <person name="Ahuja U."/>
            <person name="Liu M."/>
            <person name="Miller J.F."/>
            <person name="Sebaihia M."/>
            <person name="Bentley S.D."/>
            <person name="Parkhill J."/>
            <person name="Harvill E.T."/>
        </authorList>
    </citation>
    <scope>NUCLEOTIDE SEQUENCE [LARGE SCALE GENOMIC DNA]</scope>
    <source>
        <strain evidence="13 14">253</strain>
    </source>
</reference>
<feature type="binding site" evidence="9">
    <location>
        <begin position="193"/>
        <end position="194"/>
    </location>
    <ligand>
        <name>2-[(2R,5Z)-2-carboxy-4-methylthiazol-5(2H)-ylidene]ethyl phosphate</name>
        <dbReference type="ChEBI" id="CHEBI:62899"/>
    </ligand>
</feature>
<feature type="binding site" evidence="9">
    <location>
        <position position="110"/>
    </location>
    <ligand>
        <name>4-amino-2-methyl-5-(diphosphooxymethyl)pyrimidine</name>
        <dbReference type="ChEBI" id="CHEBI:57841"/>
    </ligand>
</feature>
<evidence type="ECO:0000313" key="13">
    <source>
        <dbReference type="EMBL" id="CCJ55928.1"/>
    </source>
</evidence>
<evidence type="ECO:0000256" key="10">
    <source>
        <dbReference type="RuleBase" id="RU003826"/>
    </source>
</evidence>
<accession>A0A0C6PBC1</accession>
<evidence type="ECO:0000256" key="9">
    <source>
        <dbReference type="HAMAP-Rule" id="MF_00097"/>
    </source>
</evidence>
<protein>
    <recommendedName>
        <fullName evidence="9">Thiamine-phosphate synthase</fullName>
        <shortName evidence="9">TP synthase</shortName>
        <shortName evidence="9">TPS</shortName>
        <ecNumber evidence="9">2.5.1.3</ecNumber>
    </recommendedName>
    <alternativeName>
        <fullName evidence="9">Thiamine-phosphate pyrophosphorylase</fullName>
        <shortName evidence="9">TMP pyrophosphorylase</shortName>
        <shortName evidence="9">TMP-PPase</shortName>
    </alternativeName>
</protein>
<dbReference type="GO" id="GO:0009229">
    <property type="term" value="P:thiamine diphosphate biosynthetic process"/>
    <property type="evidence" value="ECO:0007669"/>
    <property type="project" value="UniProtKB-UniRule"/>
</dbReference>
<dbReference type="GO" id="GO:0009228">
    <property type="term" value="P:thiamine biosynthetic process"/>
    <property type="evidence" value="ECO:0007669"/>
    <property type="project" value="UniProtKB-KW"/>
</dbReference>
<dbReference type="InterPro" id="IPR022998">
    <property type="entry name" value="ThiamineP_synth_TenI"/>
</dbReference>
<comment type="catalytic activity">
    <reaction evidence="8 9 10">
        <text>2-[(2R,5Z)-2-carboxy-4-methylthiazol-5(2H)-ylidene]ethyl phosphate + 4-amino-2-methyl-5-(diphosphooxymethyl)pyrimidine + 2 H(+) = thiamine phosphate + CO2 + diphosphate</text>
        <dbReference type="Rhea" id="RHEA:47844"/>
        <dbReference type="ChEBI" id="CHEBI:15378"/>
        <dbReference type="ChEBI" id="CHEBI:16526"/>
        <dbReference type="ChEBI" id="CHEBI:33019"/>
        <dbReference type="ChEBI" id="CHEBI:37575"/>
        <dbReference type="ChEBI" id="CHEBI:57841"/>
        <dbReference type="ChEBI" id="CHEBI:62899"/>
        <dbReference type="EC" id="2.5.1.3"/>
    </reaction>
</comment>
<keyword evidence="2 9" id="KW-0808">Transferase</keyword>
<dbReference type="AlphaFoldDB" id="A0A0C6PBC1"/>
<evidence type="ECO:0000256" key="7">
    <source>
        <dbReference type="ARBA" id="ARBA00047851"/>
    </source>
</evidence>
<keyword evidence="5 9" id="KW-0784">Thiamine biosynthesis</keyword>
<dbReference type="InterPro" id="IPR036206">
    <property type="entry name" value="ThiamineP_synth_sf"/>
</dbReference>
<feature type="binding site" evidence="9">
    <location>
        <position position="72"/>
    </location>
    <ligand>
        <name>Mg(2+)</name>
        <dbReference type="ChEBI" id="CHEBI:18420"/>
    </ligand>
</feature>
<comment type="pathway">
    <text evidence="1 9 11">Cofactor biosynthesis; thiamine diphosphate biosynthesis; thiamine phosphate from 4-amino-2-methyl-5-diphosphomethylpyrimidine and 4-methyl-5-(2-phosphoethyl)-thiazole: step 1/1.</text>
</comment>